<dbReference type="PANTHER" id="PTHR37315:SF1">
    <property type="entry name" value="UPF0311 PROTEIN BLR7842"/>
    <property type="match status" value="1"/>
</dbReference>
<evidence type="ECO:0000313" key="1">
    <source>
        <dbReference type="EMBL" id="KAL1899576.1"/>
    </source>
</evidence>
<dbReference type="Proteomes" id="UP001583186">
    <property type="component" value="Unassembled WGS sequence"/>
</dbReference>
<accession>A0ABR3ZHP4</accession>
<dbReference type="PANTHER" id="PTHR37315">
    <property type="entry name" value="UPF0311 PROTEIN BLR7842"/>
    <property type="match status" value="1"/>
</dbReference>
<gene>
    <name evidence="1" type="ORF">Sste5346_002978</name>
</gene>
<reference evidence="1 2" key="1">
    <citation type="journal article" date="2024" name="IMA Fungus">
        <title>IMA Genome - F19 : A genome assembly and annotation guide to empower mycologists, including annotated draft genome sequences of Ceratocystis pirilliformis, Diaporthe australafricana, Fusarium ophioides, Paecilomyces lecythidis, and Sporothrix stenoceras.</title>
        <authorList>
            <person name="Aylward J."/>
            <person name="Wilson A.M."/>
            <person name="Visagie C.M."/>
            <person name="Spraker J."/>
            <person name="Barnes I."/>
            <person name="Buitendag C."/>
            <person name="Ceriani C."/>
            <person name="Del Mar Angel L."/>
            <person name="du Plessis D."/>
            <person name="Fuchs T."/>
            <person name="Gasser K."/>
            <person name="Kramer D."/>
            <person name="Li W."/>
            <person name="Munsamy K."/>
            <person name="Piso A."/>
            <person name="Price J.L."/>
            <person name="Sonnekus B."/>
            <person name="Thomas C."/>
            <person name="van der Nest A."/>
            <person name="van Dijk A."/>
            <person name="van Heerden A."/>
            <person name="van Vuuren N."/>
            <person name="Yilmaz N."/>
            <person name="Duong T.A."/>
            <person name="van der Merwe N.A."/>
            <person name="Wingfield M.J."/>
            <person name="Wingfield B.D."/>
        </authorList>
    </citation>
    <scope>NUCLEOTIDE SEQUENCE [LARGE SCALE GENOMIC DNA]</scope>
    <source>
        <strain evidence="1 2">CMW 5346</strain>
    </source>
</reference>
<keyword evidence="2" id="KW-1185">Reference proteome</keyword>
<dbReference type="Gene3D" id="2.40.160.20">
    <property type="match status" value="1"/>
</dbReference>
<evidence type="ECO:0000313" key="2">
    <source>
        <dbReference type="Proteomes" id="UP001583186"/>
    </source>
</evidence>
<name>A0ABR3ZHP4_9PEZI</name>
<sequence>MSSGPSFPTGGLPAEFTPQAYPLPAPSLQPDFRLVCNLAQRIPVGPTPTGGQRNWIGIADGWFAGKWGSGTIVPGGQDNQVVTPELSTKIDTQYLLKTNDAEPAYITVHTEGWRTGNKEVLAKLFDPTLADGVSPEEYSFRLYVHLETGDARYKHLCTVMWVASGARLGAKVIYDAYRIQ</sequence>
<organism evidence="1 2">
    <name type="scientific">Sporothrix stenoceras</name>
    <dbReference type="NCBI Taxonomy" id="5173"/>
    <lineage>
        <taxon>Eukaryota</taxon>
        <taxon>Fungi</taxon>
        <taxon>Dikarya</taxon>
        <taxon>Ascomycota</taxon>
        <taxon>Pezizomycotina</taxon>
        <taxon>Sordariomycetes</taxon>
        <taxon>Sordariomycetidae</taxon>
        <taxon>Ophiostomatales</taxon>
        <taxon>Ophiostomataceae</taxon>
        <taxon>Sporothrix</taxon>
    </lineage>
</organism>
<comment type="caution">
    <text evidence="1">The sequence shown here is derived from an EMBL/GenBank/DDBJ whole genome shotgun (WGS) entry which is preliminary data.</text>
</comment>
<dbReference type="InterPro" id="IPR020915">
    <property type="entry name" value="UPF0311"/>
</dbReference>
<protein>
    <submittedName>
        <fullName evidence="1">Uncharacterized protein</fullName>
    </submittedName>
</protein>
<proteinExistence type="predicted"/>
<dbReference type="EMBL" id="JAWCUI010000012">
    <property type="protein sequence ID" value="KAL1899576.1"/>
    <property type="molecule type" value="Genomic_DNA"/>
</dbReference>
<dbReference type="Pfam" id="PF11578">
    <property type="entry name" value="DUF3237"/>
    <property type="match status" value="1"/>
</dbReference>